<keyword evidence="3" id="KW-1185">Reference proteome</keyword>
<accession>A0A6A7BQ06</accession>
<dbReference type="Proteomes" id="UP000799423">
    <property type="component" value="Unassembled WGS sequence"/>
</dbReference>
<evidence type="ECO:0000313" key="2">
    <source>
        <dbReference type="EMBL" id="KAF2856358.1"/>
    </source>
</evidence>
<protein>
    <submittedName>
        <fullName evidence="2">Uncharacterized protein</fullName>
    </submittedName>
</protein>
<feature type="region of interest" description="Disordered" evidence="1">
    <location>
        <begin position="1"/>
        <end position="84"/>
    </location>
</feature>
<feature type="region of interest" description="Disordered" evidence="1">
    <location>
        <begin position="97"/>
        <end position="118"/>
    </location>
</feature>
<feature type="compositionally biased region" description="Low complexity" evidence="1">
    <location>
        <begin position="27"/>
        <end position="42"/>
    </location>
</feature>
<organism evidence="2 3">
    <name type="scientific">Plenodomus tracheiphilus IPT5</name>
    <dbReference type="NCBI Taxonomy" id="1408161"/>
    <lineage>
        <taxon>Eukaryota</taxon>
        <taxon>Fungi</taxon>
        <taxon>Dikarya</taxon>
        <taxon>Ascomycota</taxon>
        <taxon>Pezizomycotina</taxon>
        <taxon>Dothideomycetes</taxon>
        <taxon>Pleosporomycetidae</taxon>
        <taxon>Pleosporales</taxon>
        <taxon>Pleosporineae</taxon>
        <taxon>Leptosphaeriaceae</taxon>
        <taxon>Plenodomus</taxon>
    </lineage>
</organism>
<dbReference type="AlphaFoldDB" id="A0A6A7BQ06"/>
<dbReference type="OrthoDB" id="5377039at2759"/>
<reference evidence="2" key="1">
    <citation type="submission" date="2020-01" db="EMBL/GenBank/DDBJ databases">
        <authorList>
            <consortium name="DOE Joint Genome Institute"/>
            <person name="Haridas S."/>
            <person name="Albert R."/>
            <person name="Binder M."/>
            <person name="Bloem J."/>
            <person name="Labutti K."/>
            <person name="Salamov A."/>
            <person name="Andreopoulos B."/>
            <person name="Baker S.E."/>
            <person name="Barry K."/>
            <person name="Bills G."/>
            <person name="Bluhm B.H."/>
            <person name="Cannon C."/>
            <person name="Castanera R."/>
            <person name="Culley D.E."/>
            <person name="Daum C."/>
            <person name="Ezra D."/>
            <person name="Gonzalez J.B."/>
            <person name="Henrissat B."/>
            <person name="Kuo A."/>
            <person name="Liang C."/>
            <person name="Lipzen A."/>
            <person name="Lutzoni F."/>
            <person name="Magnuson J."/>
            <person name="Mondo S."/>
            <person name="Nolan M."/>
            <person name="Ohm R."/>
            <person name="Pangilinan J."/>
            <person name="Park H.-J."/>
            <person name="Ramirez L."/>
            <person name="Alfaro M."/>
            <person name="Sun H."/>
            <person name="Tritt A."/>
            <person name="Yoshinaga Y."/>
            <person name="Zwiers L.-H."/>
            <person name="Turgeon B.G."/>
            <person name="Goodwin S.B."/>
            <person name="Spatafora J.W."/>
            <person name="Crous P.W."/>
            <person name="Grigoriev I.V."/>
        </authorList>
    </citation>
    <scope>NUCLEOTIDE SEQUENCE</scope>
    <source>
        <strain evidence="2">IPT5</strain>
    </source>
</reference>
<evidence type="ECO:0000256" key="1">
    <source>
        <dbReference type="SAM" id="MobiDB-lite"/>
    </source>
</evidence>
<sequence>MSDPEGDSTMHSSPANDDDEMFPDEAIPNNSSSTNTHIHNPSTPHHPALASAAERSPPNSQSQPRDPSTLTTGVNANGKRPLSAAQNAAANLVVGSGVHQDPETGYSWSRPEDQPGFEWRSNRAREDEMRALDMILDLGKQIKTRYGDPLDATVPAKSKR</sequence>
<name>A0A6A7BQ06_9PLEO</name>
<feature type="compositionally biased region" description="Polar residues" evidence="1">
    <location>
        <begin position="57"/>
        <end position="75"/>
    </location>
</feature>
<proteinExistence type="predicted"/>
<evidence type="ECO:0000313" key="3">
    <source>
        <dbReference type="Proteomes" id="UP000799423"/>
    </source>
</evidence>
<gene>
    <name evidence="2" type="ORF">T440DRAFT_463702</name>
</gene>
<dbReference type="EMBL" id="MU006289">
    <property type="protein sequence ID" value="KAF2856358.1"/>
    <property type="molecule type" value="Genomic_DNA"/>
</dbReference>